<dbReference type="AlphaFoldDB" id="A0AA88HER1"/>
<dbReference type="EMBL" id="JAVRJZ010000019">
    <property type="protein sequence ID" value="KAK2707705.1"/>
    <property type="molecule type" value="Genomic_DNA"/>
</dbReference>
<reference evidence="1" key="1">
    <citation type="submission" date="2023-07" db="EMBL/GenBank/DDBJ databases">
        <title>Chromosome-level genome assembly of Artemia franciscana.</title>
        <authorList>
            <person name="Jo E."/>
        </authorList>
    </citation>
    <scope>NUCLEOTIDE SEQUENCE</scope>
    <source>
        <tissue evidence="1">Whole body</tissue>
    </source>
</reference>
<evidence type="ECO:0000313" key="2">
    <source>
        <dbReference type="Proteomes" id="UP001187531"/>
    </source>
</evidence>
<organism evidence="1 2">
    <name type="scientific">Artemia franciscana</name>
    <name type="common">Brine shrimp</name>
    <name type="synonym">Artemia sanfranciscana</name>
    <dbReference type="NCBI Taxonomy" id="6661"/>
    <lineage>
        <taxon>Eukaryota</taxon>
        <taxon>Metazoa</taxon>
        <taxon>Ecdysozoa</taxon>
        <taxon>Arthropoda</taxon>
        <taxon>Crustacea</taxon>
        <taxon>Branchiopoda</taxon>
        <taxon>Anostraca</taxon>
        <taxon>Artemiidae</taxon>
        <taxon>Artemia</taxon>
    </lineage>
</organism>
<proteinExistence type="predicted"/>
<dbReference type="Proteomes" id="UP001187531">
    <property type="component" value="Unassembled WGS sequence"/>
</dbReference>
<gene>
    <name evidence="1" type="ORF">QYM36_015412</name>
</gene>
<name>A0AA88HER1_ARTSF</name>
<accession>A0AA88HER1</accession>
<comment type="caution">
    <text evidence="1">The sequence shown here is derived from an EMBL/GenBank/DDBJ whole genome shotgun (WGS) entry which is preliminary data.</text>
</comment>
<evidence type="ECO:0000313" key="1">
    <source>
        <dbReference type="EMBL" id="KAK2707705.1"/>
    </source>
</evidence>
<protein>
    <submittedName>
        <fullName evidence="1">Uncharacterized protein</fullName>
    </submittedName>
</protein>
<keyword evidence="2" id="KW-1185">Reference proteome</keyword>
<sequence>MVSYETSDRGYRRTCNLVIHFSGLKGHKDLKSSEKAWDLVIIAEILEKTVFHTNAKTDEYHMYYNFCIVDKPTYLKPVDIIEVRAFFRPSSSLECSSRAVKIAKSYKGFQLVHLQILRPSEPDFVSLEEKQAFILASSILLSAEIGHESSKPEIIMTYSETKSRVDTLDQKSSTDTTSRRTRRWFKEVWHAIMDIGGVTANVILSYSTPQEKT</sequence>